<reference evidence="3" key="1">
    <citation type="submission" date="2012-08" db="EMBL/GenBank/DDBJ databases">
        <title>The Genome Sequence of Wuchereria bancrofti.</title>
        <authorList>
            <person name="Nutman T.B."/>
            <person name="Fink D.L."/>
            <person name="Russ C."/>
            <person name="Young S."/>
            <person name="Zeng Q."/>
            <person name="Koehrsen M."/>
            <person name="Alvarado L."/>
            <person name="Berlin A."/>
            <person name="Chapman S.B."/>
            <person name="Chen Z."/>
            <person name="Freedman E."/>
            <person name="Gellesch M."/>
            <person name="Goldberg J."/>
            <person name="Griggs A."/>
            <person name="Gujja S."/>
            <person name="Heilman E.R."/>
            <person name="Heiman D."/>
            <person name="Hepburn T."/>
            <person name="Howarth C."/>
            <person name="Jen D."/>
            <person name="Larson L."/>
            <person name="Lewis B."/>
            <person name="Mehta T."/>
            <person name="Park D."/>
            <person name="Pearson M."/>
            <person name="Roberts A."/>
            <person name="Saif S."/>
            <person name="Shea T."/>
            <person name="Shenoy N."/>
            <person name="Sisk P."/>
            <person name="Stolte C."/>
            <person name="Sykes S."/>
            <person name="Walk T."/>
            <person name="White J."/>
            <person name="Yandava C."/>
            <person name="Haas B."/>
            <person name="Henn M.R."/>
            <person name="Nusbaum C."/>
            <person name="Birren B."/>
        </authorList>
    </citation>
    <scope>NUCLEOTIDE SEQUENCE [LARGE SCALE GENOMIC DNA]</scope>
    <source>
        <strain evidence="3">NA</strain>
    </source>
</reference>
<dbReference type="AlphaFoldDB" id="J9AA60"/>
<organism evidence="2 3">
    <name type="scientific">Wuchereria bancrofti</name>
    <dbReference type="NCBI Taxonomy" id="6293"/>
    <lineage>
        <taxon>Eukaryota</taxon>
        <taxon>Metazoa</taxon>
        <taxon>Ecdysozoa</taxon>
        <taxon>Nematoda</taxon>
        <taxon>Chromadorea</taxon>
        <taxon>Rhabditida</taxon>
        <taxon>Spirurina</taxon>
        <taxon>Spiruromorpha</taxon>
        <taxon>Filarioidea</taxon>
        <taxon>Onchocercidae</taxon>
        <taxon>Wuchereria</taxon>
    </lineage>
</organism>
<gene>
    <name evidence="2" type="ORF">WUBG_18235</name>
</gene>
<feature type="region of interest" description="Disordered" evidence="1">
    <location>
        <begin position="61"/>
        <end position="102"/>
    </location>
</feature>
<name>J9AA60_WUCBA</name>
<dbReference type="EMBL" id="ADBV01020337">
    <property type="protein sequence ID" value="EJW70855.1"/>
    <property type="molecule type" value="Genomic_DNA"/>
</dbReference>
<evidence type="ECO:0000256" key="1">
    <source>
        <dbReference type="SAM" id="MobiDB-lite"/>
    </source>
</evidence>
<evidence type="ECO:0000313" key="3">
    <source>
        <dbReference type="Proteomes" id="UP000004810"/>
    </source>
</evidence>
<dbReference type="Proteomes" id="UP000004810">
    <property type="component" value="Unassembled WGS sequence"/>
</dbReference>
<evidence type="ECO:0000313" key="2">
    <source>
        <dbReference type="EMBL" id="EJW70855.1"/>
    </source>
</evidence>
<feature type="compositionally biased region" description="Low complexity" evidence="1">
    <location>
        <begin position="87"/>
        <end position="102"/>
    </location>
</feature>
<accession>J9AA60</accession>
<comment type="caution">
    <text evidence="2">The sequence shown here is derived from an EMBL/GenBank/DDBJ whole genome shotgun (WGS) entry which is preliminary data.</text>
</comment>
<proteinExistence type="predicted"/>
<feature type="compositionally biased region" description="Low complexity" evidence="1">
    <location>
        <begin position="30"/>
        <end position="40"/>
    </location>
</feature>
<feature type="region of interest" description="Disordered" evidence="1">
    <location>
        <begin position="16"/>
        <end position="40"/>
    </location>
</feature>
<sequence>MIEVLTRGGVVETATIPSATSNSVIGGGSSTSSGVSSASKHLSSSISTLSVIGQGVELRQQIVKSPSDESLRSRTSSSGGSGGGNSNGTTNANTSNGNKVFS</sequence>
<protein>
    <submittedName>
        <fullName evidence="2">Uncharacterized protein</fullName>
    </submittedName>
</protein>